<protein>
    <submittedName>
        <fullName evidence="2">Uncharacterized protein</fullName>
    </submittedName>
</protein>
<keyword evidence="3" id="KW-1185">Reference proteome</keyword>
<feature type="compositionally biased region" description="Low complexity" evidence="1">
    <location>
        <begin position="23"/>
        <end position="36"/>
    </location>
</feature>
<gene>
    <name evidence="2" type="ORF">MTBPR1_10201</name>
</gene>
<evidence type="ECO:0000313" key="3">
    <source>
        <dbReference type="Proteomes" id="UP000231658"/>
    </source>
</evidence>
<feature type="region of interest" description="Disordered" evidence="1">
    <location>
        <begin position="58"/>
        <end position="92"/>
    </location>
</feature>
<organism evidence="2 3">
    <name type="scientific">Candidatus Terasakiella magnetica</name>
    <dbReference type="NCBI Taxonomy" id="1867952"/>
    <lineage>
        <taxon>Bacteria</taxon>
        <taxon>Pseudomonadati</taxon>
        <taxon>Pseudomonadota</taxon>
        <taxon>Alphaproteobacteria</taxon>
        <taxon>Rhodospirillales</taxon>
        <taxon>Terasakiellaceae</taxon>
        <taxon>Terasakiella</taxon>
    </lineage>
</organism>
<reference evidence="2 3" key="1">
    <citation type="submission" date="2016-07" db="EMBL/GenBank/DDBJ databases">
        <authorList>
            <person name="Lefevre C.T."/>
        </authorList>
    </citation>
    <scope>NUCLEOTIDE SEQUENCE [LARGE SCALE GENOMIC DNA]</scope>
    <source>
        <strain evidence="2">PR1</strain>
    </source>
</reference>
<dbReference type="STRING" id="1867952.MTBPR1_10201"/>
<dbReference type="AlphaFoldDB" id="A0A1C3RCJ6"/>
<sequence length="163" mass="17772">MDHTSVHMFRNIERPVMSSVTKPVAASTSPVASSRSGNSARQVASQSGLVSELFAQTGVKGEEENKGFDNFNQGQQHRNNSHEQPHTLKLHGTSRTFAMLFEESQHEANALSEEGYYDEENSATSGKPAFQAYMARATSTYETSTRAISGELKVRGGSLNIAM</sequence>
<feature type="region of interest" description="Disordered" evidence="1">
    <location>
        <begin position="18"/>
        <end position="44"/>
    </location>
</feature>
<dbReference type="Proteomes" id="UP000231658">
    <property type="component" value="Unassembled WGS sequence"/>
</dbReference>
<dbReference type="EMBL" id="FLYE01000001">
    <property type="protein sequence ID" value="SCA54954.1"/>
    <property type="molecule type" value="Genomic_DNA"/>
</dbReference>
<evidence type="ECO:0000313" key="2">
    <source>
        <dbReference type="EMBL" id="SCA54954.1"/>
    </source>
</evidence>
<name>A0A1C3RCJ6_9PROT</name>
<evidence type="ECO:0000256" key="1">
    <source>
        <dbReference type="SAM" id="MobiDB-lite"/>
    </source>
</evidence>
<accession>A0A1C3RCJ6</accession>
<proteinExistence type="predicted"/>